<feature type="region of interest" description="Disordered" evidence="1">
    <location>
        <begin position="238"/>
        <end position="257"/>
    </location>
</feature>
<dbReference type="Proteomes" id="UP000830167">
    <property type="component" value="Chromosome"/>
</dbReference>
<name>A0ABY4CQ67_9BACL</name>
<feature type="region of interest" description="Disordered" evidence="1">
    <location>
        <begin position="288"/>
        <end position="313"/>
    </location>
</feature>
<organism evidence="2 3">
    <name type="scientific">Fodinisporobacter ferrooxydans</name>
    <dbReference type="NCBI Taxonomy" id="2901836"/>
    <lineage>
        <taxon>Bacteria</taxon>
        <taxon>Bacillati</taxon>
        <taxon>Bacillota</taxon>
        <taxon>Bacilli</taxon>
        <taxon>Bacillales</taxon>
        <taxon>Alicyclobacillaceae</taxon>
        <taxon>Fodinisporobacter</taxon>
    </lineage>
</organism>
<gene>
    <name evidence="2" type="ORF">LSG31_05540</name>
</gene>
<protein>
    <recommendedName>
        <fullName evidence="4">Flagellar hook-length control protein-like C-terminal domain-containing protein</fullName>
    </recommendedName>
</protein>
<dbReference type="RefSeq" id="WP_347438399.1">
    <property type="nucleotide sequence ID" value="NZ_CP089291.1"/>
</dbReference>
<sequence>MNVPMYINQAISHFTNISSTAIELRPGQILQGTVLKLLSDKMATVQLGSLLVTARLEAALEPGQNIWLQVQPEQNPITLRIIPKPSNAKTAQNQAAGGTLSDLAKAVSIPLTKNQLAFLGSLFEYQIPVSTELMKALPEITQKFGASEDLIEVLQIITKKGLPLTENTIRGIRAFQKNENVSAQMDHLLQNMQQFSSAPDGQDSIGKQLRSYVNQLVAQLQSIKETLHGITNQWDNQRNRSGAEQEFENLASETPTAEVPANATVRPTSLTGNDWPKQTAKAANAAFPIQFDPRGTQNTSKAASRESLPNQQLNDPQPILRLLQQFGMEHERQILQASMTNPSSLAQHTGSVKAAILQLLQSPEAGHLPHALKQDMQQLVDHITGQQLMASDNTPTAFVQYTVQFPMPGLQRENAWIHIESKKKGEKGIDKDNCRLFFYLTMEHMGETILDVSIINTILTVTLYNNQTWIPGVVQHFEKQLRQTLADHGYVLSNIKIAPLPASTTSFSQSPPDSITNYKGVDIRI</sequence>
<reference evidence="2" key="1">
    <citation type="submission" date="2021-12" db="EMBL/GenBank/DDBJ databases">
        <title>Alicyclobacillaceae gen. nov., sp. nov., isolated from chalcocite enrichment system.</title>
        <authorList>
            <person name="Jiang Z."/>
        </authorList>
    </citation>
    <scope>NUCLEOTIDE SEQUENCE</scope>
    <source>
        <strain evidence="2">MYW30-H2</strain>
    </source>
</reference>
<evidence type="ECO:0000256" key="1">
    <source>
        <dbReference type="SAM" id="MobiDB-lite"/>
    </source>
</evidence>
<accession>A0ABY4CQ67</accession>
<keyword evidence="3" id="KW-1185">Reference proteome</keyword>
<proteinExistence type="predicted"/>
<dbReference type="EMBL" id="CP089291">
    <property type="protein sequence ID" value="UOF91711.1"/>
    <property type="molecule type" value="Genomic_DNA"/>
</dbReference>
<evidence type="ECO:0008006" key="4">
    <source>
        <dbReference type="Google" id="ProtNLM"/>
    </source>
</evidence>
<evidence type="ECO:0000313" key="3">
    <source>
        <dbReference type="Proteomes" id="UP000830167"/>
    </source>
</evidence>
<evidence type="ECO:0000313" key="2">
    <source>
        <dbReference type="EMBL" id="UOF91711.1"/>
    </source>
</evidence>
<feature type="compositionally biased region" description="Polar residues" evidence="1">
    <location>
        <begin position="295"/>
        <end position="313"/>
    </location>
</feature>